<dbReference type="InterPro" id="IPR036250">
    <property type="entry name" value="AcylCo_DH-like_C"/>
</dbReference>
<evidence type="ECO:0000256" key="2">
    <source>
        <dbReference type="ARBA" id="ARBA00009347"/>
    </source>
</evidence>
<dbReference type="EMBL" id="CP059052">
    <property type="protein sequence ID" value="QLJ11877.1"/>
    <property type="molecule type" value="Genomic_DNA"/>
</dbReference>
<dbReference type="InterPro" id="IPR009100">
    <property type="entry name" value="AcylCoA_DH/oxidase_NM_dom_sf"/>
</dbReference>
<dbReference type="SUPFAM" id="SSF47203">
    <property type="entry name" value="Acyl-CoA dehydrogenase C-terminal domain-like"/>
    <property type="match status" value="1"/>
</dbReference>
<dbReference type="Proteomes" id="UP000510934">
    <property type="component" value="Chromosome"/>
</dbReference>
<protein>
    <submittedName>
        <fullName evidence="9">Acyl-CoA/acyl-ACP dehydrogenase</fullName>
    </submittedName>
</protein>
<dbReference type="InterPro" id="IPR013786">
    <property type="entry name" value="AcylCoA_DH/ox_N"/>
</dbReference>
<dbReference type="AlphaFoldDB" id="A0A7D5ZQ32"/>
<name>A0A7D5ZQ32_PSEPU</name>
<dbReference type="PANTHER" id="PTHR43884">
    <property type="entry name" value="ACYL-COA DEHYDROGENASE"/>
    <property type="match status" value="1"/>
</dbReference>
<evidence type="ECO:0000259" key="8">
    <source>
        <dbReference type="Pfam" id="PF02771"/>
    </source>
</evidence>
<dbReference type="GO" id="GO:0050660">
    <property type="term" value="F:flavin adenine dinucleotide binding"/>
    <property type="evidence" value="ECO:0007669"/>
    <property type="project" value="InterPro"/>
</dbReference>
<dbReference type="InterPro" id="IPR006089">
    <property type="entry name" value="Acyl-CoA_DH_CS"/>
</dbReference>
<dbReference type="InterPro" id="IPR006091">
    <property type="entry name" value="Acyl-CoA_Oxase/DH_mid-dom"/>
</dbReference>
<dbReference type="InterPro" id="IPR046373">
    <property type="entry name" value="Acyl-CoA_Oxase/DH_mid-dom_sf"/>
</dbReference>
<keyword evidence="4 5" id="KW-0274">FAD</keyword>
<feature type="domain" description="Acyl-CoA dehydrogenase/oxidase C-terminal" evidence="6">
    <location>
        <begin position="228"/>
        <end position="376"/>
    </location>
</feature>
<dbReference type="Gene3D" id="1.20.140.10">
    <property type="entry name" value="Butyryl-CoA Dehydrogenase, subunit A, domain 3"/>
    <property type="match status" value="1"/>
</dbReference>
<dbReference type="GO" id="GO:0003995">
    <property type="term" value="F:acyl-CoA dehydrogenase activity"/>
    <property type="evidence" value="ECO:0007669"/>
    <property type="project" value="InterPro"/>
</dbReference>
<gene>
    <name evidence="9" type="ORF">H0H12_15475</name>
</gene>
<evidence type="ECO:0000259" key="7">
    <source>
        <dbReference type="Pfam" id="PF02770"/>
    </source>
</evidence>
<dbReference type="Pfam" id="PF02771">
    <property type="entry name" value="Acyl-CoA_dh_N"/>
    <property type="match status" value="1"/>
</dbReference>
<reference evidence="9 10" key="1">
    <citation type="journal article" date="2009" name="Mikrobiologiia">
        <title>[Phenanthren biodegradation and interaction of Pseudomonas putida BS3701 and Burkholderia sp.BS3702 in plant rhizosphere].</title>
        <authorList>
            <person name="Ovchinnikova A.A."/>
            <person name="Vetrova A.A."/>
            <person name="Filonov A.E."/>
            <person name="Boronin A.M."/>
        </authorList>
    </citation>
    <scope>NUCLEOTIDE SEQUENCE [LARGE SCALE GENOMIC DNA]</scope>
    <source>
        <strain evidence="9 10">BS3701</strain>
    </source>
</reference>
<dbReference type="PIRSF" id="PIRSF016578">
    <property type="entry name" value="HsaA"/>
    <property type="match status" value="1"/>
</dbReference>
<dbReference type="SUPFAM" id="SSF56645">
    <property type="entry name" value="Acyl-CoA dehydrogenase NM domain-like"/>
    <property type="match status" value="1"/>
</dbReference>
<evidence type="ECO:0000259" key="6">
    <source>
        <dbReference type="Pfam" id="PF00441"/>
    </source>
</evidence>
<dbReference type="Gene3D" id="1.10.540.10">
    <property type="entry name" value="Acyl-CoA dehydrogenase/oxidase, N-terminal domain"/>
    <property type="match status" value="1"/>
</dbReference>
<dbReference type="Gene3D" id="2.40.110.10">
    <property type="entry name" value="Butyryl-CoA Dehydrogenase, subunit A, domain 2"/>
    <property type="match status" value="1"/>
</dbReference>
<comment type="cofactor">
    <cofactor evidence="1 5">
        <name>FAD</name>
        <dbReference type="ChEBI" id="CHEBI:57692"/>
    </cofactor>
</comment>
<dbReference type="InterPro" id="IPR009075">
    <property type="entry name" value="AcylCo_DH/oxidase_C"/>
</dbReference>
<dbReference type="PANTHER" id="PTHR43884:SF37">
    <property type="entry name" value="ACYL-COA DEHYDROGENASE"/>
    <property type="match status" value="1"/>
</dbReference>
<organism evidence="9 10">
    <name type="scientific">Pseudomonas putida</name>
    <name type="common">Arthrobacter siderocapsulatus</name>
    <dbReference type="NCBI Taxonomy" id="303"/>
    <lineage>
        <taxon>Bacteria</taxon>
        <taxon>Pseudomonadati</taxon>
        <taxon>Pseudomonadota</taxon>
        <taxon>Gammaproteobacteria</taxon>
        <taxon>Pseudomonadales</taxon>
        <taxon>Pseudomonadaceae</taxon>
        <taxon>Pseudomonas</taxon>
    </lineage>
</organism>
<evidence type="ECO:0000256" key="3">
    <source>
        <dbReference type="ARBA" id="ARBA00022630"/>
    </source>
</evidence>
<evidence type="ECO:0000313" key="9">
    <source>
        <dbReference type="EMBL" id="QLJ11877.1"/>
    </source>
</evidence>
<dbReference type="Pfam" id="PF00441">
    <property type="entry name" value="Acyl-CoA_dh_1"/>
    <property type="match status" value="1"/>
</dbReference>
<dbReference type="RefSeq" id="WP_180688116.1">
    <property type="nucleotide sequence ID" value="NZ_CP059052.1"/>
</dbReference>
<evidence type="ECO:0000256" key="4">
    <source>
        <dbReference type="ARBA" id="ARBA00022827"/>
    </source>
</evidence>
<keyword evidence="5" id="KW-0560">Oxidoreductase</keyword>
<comment type="similarity">
    <text evidence="2 5">Belongs to the acyl-CoA dehydrogenase family.</text>
</comment>
<feature type="domain" description="Acyl-CoA dehydrogenase/oxidase N-terminal" evidence="8">
    <location>
        <begin position="6"/>
        <end position="118"/>
    </location>
</feature>
<dbReference type="CDD" id="cd00567">
    <property type="entry name" value="ACAD"/>
    <property type="match status" value="1"/>
</dbReference>
<dbReference type="InterPro" id="IPR037069">
    <property type="entry name" value="AcylCoA_DH/ox_N_sf"/>
</dbReference>
<proteinExistence type="inferred from homology"/>
<dbReference type="PROSITE" id="PS00073">
    <property type="entry name" value="ACYL_COA_DH_2"/>
    <property type="match status" value="1"/>
</dbReference>
<accession>A0A7D5ZQ32</accession>
<evidence type="ECO:0000313" key="10">
    <source>
        <dbReference type="Proteomes" id="UP000510934"/>
    </source>
</evidence>
<feature type="domain" description="Acyl-CoA oxidase/dehydrogenase middle" evidence="7">
    <location>
        <begin position="122"/>
        <end position="216"/>
    </location>
</feature>
<evidence type="ECO:0000256" key="1">
    <source>
        <dbReference type="ARBA" id="ARBA00001974"/>
    </source>
</evidence>
<sequence length="384" mass="41937">MFLNLSEEEQLYCDAVEGTINRVAPVEHVQKLDNAKKFDFDLHKALAELGVWGVGIDEDFGGSGGTPKLQVLTLEALGRRATSMAVFGVVQFMATRLLSQYGTPQQQDQYLARLCAGEIKASFCLTEESGGTDILQAMRTKAKRVDDGWRLTGGKYWISGAIHADLLIVLARTGEHRSRGVTMFLVDKSAPGVSATEINTFAINSYDTCSVAFDDVKLSDDAVLGEVDQGFIQVLSTLNAERLNAAAVAVGIGRGAQQLAVEYAKDRKAFGRPIGQFQALQHRLVYAGVALEQAWLTTQMAAIAEEQGHQHIEVSSAIAKLAASKAANEAVRVGMESMGGAGFDLEYPMQRYYRDIRLYSFAPLTDDMLANLLGERWLELPRSF</sequence>
<dbReference type="Pfam" id="PF02770">
    <property type="entry name" value="Acyl-CoA_dh_M"/>
    <property type="match status" value="1"/>
</dbReference>
<evidence type="ECO:0000256" key="5">
    <source>
        <dbReference type="RuleBase" id="RU362125"/>
    </source>
</evidence>
<keyword evidence="3 5" id="KW-0285">Flavoprotein</keyword>